<reference evidence="1" key="1">
    <citation type="journal article" date="2020" name="Stud. Mycol.">
        <title>101 Dothideomycetes genomes: a test case for predicting lifestyles and emergence of pathogens.</title>
        <authorList>
            <person name="Haridas S."/>
            <person name="Albert R."/>
            <person name="Binder M."/>
            <person name="Bloem J."/>
            <person name="Labutti K."/>
            <person name="Salamov A."/>
            <person name="Andreopoulos B."/>
            <person name="Baker S."/>
            <person name="Barry K."/>
            <person name="Bills G."/>
            <person name="Bluhm B."/>
            <person name="Cannon C."/>
            <person name="Castanera R."/>
            <person name="Culley D."/>
            <person name="Daum C."/>
            <person name="Ezra D."/>
            <person name="Gonzalez J."/>
            <person name="Henrissat B."/>
            <person name="Kuo A."/>
            <person name="Liang C."/>
            <person name="Lipzen A."/>
            <person name="Lutzoni F."/>
            <person name="Magnuson J."/>
            <person name="Mondo S."/>
            <person name="Nolan M."/>
            <person name="Ohm R."/>
            <person name="Pangilinan J."/>
            <person name="Park H.-J."/>
            <person name="Ramirez L."/>
            <person name="Alfaro M."/>
            <person name="Sun H."/>
            <person name="Tritt A."/>
            <person name="Yoshinaga Y."/>
            <person name="Zwiers L.-H."/>
            <person name="Turgeon B."/>
            <person name="Goodwin S."/>
            <person name="Spatafora J."/>
            <person name="Crous P."/>
            <person name="Grigoriev I."/>
        </authorList>
    </citation>
    <scope>NUCLEOTIDE SEQUENCE</scope>
    <source>
        <strain evidence="1">ATCC 200398</strain>
    </source>
</reference>
<accession>A0ACB6R740</accession>
<evidence type="ECO:0000313" key="2">
    <source>
        <dbReference type="Proteomes" id="UP000799755"/>
    </source>
</evidence>
<evidence type="ECO:0000313" key="1">
    <source>
        <dbReference type="EMBL" id="KAF2475079.1"/>
    </source>
</evidence>
<sequence>MASLKALTPLVNSLFRCVGVSTLEAGENSAISGISRALGLEIIWMVNLGSTCGQMPLCSRCGLEGRLSRLEEAGWPFCIDGGTETLNWLLGKRSQEDKTSFLGPCSCSHYHQPSFGILDSQEIFPRSQPRSLTAQALANHFLVFFLILGKAFWYSDLHKFSTSSKPEGYAEELRNSPYRLFDTEMSHTTIESIMDIHPSIHTSYTYTASQTFNTQTTNSKAHAIAFITLTKGRTERVKSPRSCSKARITRPTTMHYAYADEPGTLEYRLLGKNKPSVDSYSTNEPNFVMVERYALITPSLLYFLVLSSDCPPAPLFPVYARKTIAPRQARTNPLPSYKTASASYFHRSLSLFLGQGRLSLRRFSQSQYLCSMGDCYWELEGDMARNSMAKLDALDLFILVGLALESGLSMDSSRYLPVNHPYKP</sequence>
<organism evidence="1 2">
    <name type="scientific">Lindgomyces ingoldianus</name>
    <dbReference type="NCBI Taxonomy" id="673940"/>
    <lineage>
        <taxon>Eukaryota</taxon>
        <taxon>Fungi</taxon>
        <taxon>Dikarya</taxon>
        <taxon>Ascomycota</taxon>
        <taxon>Pezizomycotina</taxon>
        <taxon>Dothideomycetes</taxon>
        <taxon>Pleosporomycetidae</taxon>
        <taxon>Pleosporales</taxon>
        <taxon>Lindgomycetaceae</taxon>
        <taxon>Lindgomyces</taxon>
    </lineage>
</organism>
<gene>
    <name evidence="1" type="ORF">BDR25DRAFT_350466</name>
</gene>
<keyword evidence="2" id="KW-1185">Reference proteome</keyword>
<name>A0ACB6R740_9PLEO</name>
<dbReference type="EMBL" id="MU003496">
    <property type="protein sequence ID" value="KAF2475079.1"/>
    <property type="molecule type" value="Genomic_DNA"/>
</dbReference>
<dbReference type="Proteomes" id="UP000799755">
    <property type="component" value="Unassembled WGS sequence"/>
</dbReference>
<comment type="caution">
    <text evidence="1">The sequence shown here is derived from an EMBL/GenBank/DDBJ whole genome shotgun (WGS) entry which is preliminary data.</text>
</comment>
<proteinExistence type="predicted"/>
<protein>
    <submittedName>
        <fullName evidence="1">Uncharacterized protein</fullName>
    </submittedName>
</protein>